<dbReference type="Proteomes" id="UP000054549">
    <property type="component" value="Unassembled WGS sequence"/>
</dbReference>
<accession>A0A0C2S0I4</accession>
<dbReference type="InParanoid" id="A0A0C2S0I4"/>
<dbReference type="EMBL" id="KN818443">
    <property type="protein sequence ID" value="KIL56145.1"/>
    <property type="molecule type" value="Genomic_DNA"/>
</dbReference>
<dbReference type="HOGENOM" id="CLU_2637561_0_0_1"/>
<dbReference type="AlphaFoldDB" id="A0A0C2S0I4"/>
<sequence>MLPPRALSSDGSYVANMWTKSTNLVVAVIGSICPKTRLTADRRNVVIGAQYHSFLRNVHGCCIFVEIVFVDEAAAYQ</sequence>
<gene>
    <name evidence="1" type="ORF">M378DRAFT_539971</name>
</gene>
<evidence type="ECO:0000313" key="2">
    <source>
        <dbReference type="Proteomes" id="UP000054549"/>
    </source>
</evidence>
<protein>
    <submittedName>
        <fullName evidence="1">Uncharacterized protein</fullName>
    </submittedName>
</protein>
<organism evidence="1 2">
    <name type="scientific">Amanita muscaria (strain Koide BX008)</name>
    <dbReference type="NCBI Taxonomy" id="946122"/>
    <lineage>
        <taxon>Eukaryota</taxon>
        <taxon>Fungi</taxon>
        <taxon>Dikarya</taxon>
        <taxon>Basidiomycota</taxon>
        <taxon>Agaricomycotina</taxon>
        <taxon>Agaricomycetes</taxon>
        <taxon>Agaricomycetidae</taxon>
        <taxon>Agaricales</taxon>
        <taxon>Pluteineae</taxon>
        <taxon>Amanitaceae</taxon>
        <taxon>Amanita</taxon>
    </lineage>
</organism>
<proteinExistence type="predicted"/>
<name>A0A0C2S0I4_AMAMK</name>
<keyword evidence="2" id="KW-1185">Reference proteome</keyword>
<evidence type="ECO:0000313" key="1">
    <source>
        <dbReference type="EMBL" id="KIL56145.1"/>
    </source>
</evidence>
<reference evidence="1 2" key="1">
    <citation type="submission" date="2014-04" db="EMBL/GenBank/DDBJ databases">
        <title>Evolutionary Origins and Diversification of the Mycorrhizal Mutualists.</title>
        <authorList>
            <consortium name="DOE Joint Genome Institute"/>
            <consortium name="Mycorrhizal Genomics Consortium"/>
            <person name="Kohler A."/>
            <person name="Kuo A."/>
            <person name="Nagy L.G."/>
            <person name="Floudas D."/>
            <person name="Copeland A."/>
            <person name="Barry K.W."/>
            <person name="Cichocki N."/>
            <person name="Veneault-Fourrey C."/>
            <person name="LaButti K."/>
            <person name="Lindquist E.A."/>
            <person name="Lipzen A."/>
            <person name="Lundell T."/>
            <person name="Morin E."/>
            <person name="Murat C."/>
            <person name="Riley R."/>
            <person name="Ohm R."/>
            <person name="Sun H."/>
            <person name="Tunlid A."/>
            <person name="Henrissat B."/>
            <person name="Grigoriev I.V."/>
            <person name="Hibbett D.S."/>
            <person name="Martin F."/>
        </authorList>
    </citation>
    <scope>NUCLEOTIDE SEQUENCE [LARGE SCALE GENOMIC DNA]</scope>
    <source>
        <strain evidence="1 2">Koide BX008</strain>
    </source>
</reference>